<feature type="compositionally biased region" description="Low complexity" evidence="1">
    <location>
        <begin position="165"/>
        <end position="176"/>
    </location>
</feature>
<keyword evidence="4" id="KW-1185">Reference proteome</keyword>
<keyword evidence="2" id="KW-0732">Signal</keyword>
<feature type="compositionally biased region" description="Basic and acidic residues" evidence="1">
    <location>
        <begin position="92"/>
        <end position="102"/>
    </location>
</feature>
<evidence type="ECO:0000256" key="1">
    <source>
        <dbReference type="SAM" id="MobiDB-lite"/>
    </source>
</evidence>
<accession>A0A6A6G1A4</accession>
<feature type="compositionally biased region" description="Low complexity" evidence="1">
    <location>
        <begin position="28"/>
        <end position="48"/>
    </location>
</feature>
<dbReference type="AlphaFoldDB" id="A0A6A6G1A4"/>
<feature type="signal peptide" evidence="2">
    <location>
        <begin position="1"/>
        <end position="20"/>
    </location>
</feature>
<feature type="region of interest" description="Disordered" evidence="1">
    <location>
        <begin position="20"/>
        <end position="218"/>
    </location>
</feature>
<dbReference type="EMBL" id="ML992516">
    <property type="protein sequence ID" value="KAF2219516.1"/>
    <property type="molecule type" value="Genomic_DNA"/>
</dbReference>
<feature type="compositionally biased region" description="Basic and acidic residues" evidence="1">
    <location>
        <begin position="285"/>
        <end position="301"/>
    </location>
</feature>
<evidence type="ECO:0000256" key="2">
    <source>
        <dbReference type="SAM" id="SignalP"/>
    </source>
</evidence>
<evidence type="ECO:0000313" key="4">
    <source>
        <dbReference type="Proteomes" id="UP000799538"/>
    </source>
</evidence>
<dbReference type="OrthoDB" id="10583647at2759"/>
<feature type="compositionally biased region" description="Basic and acidic residues" evidence="1">
    <location>
        <begin position="245"/>
        <end position="255"/>
    </location>
</feature>
<feature type="compositionally biased region" description="Basic and acidic residues" evidence="1">
    <location>
        <begin position="63"/>
        <end position="78"/>
    </location>
</feature>
<feature type="compositionally biased region" description="Basic and acidic residues" evidence="1">
    <location>
        <begin position="138"/>
        <end position="153"/>
    </location>
</feature>
<feature type="compositionally biased region" description="Polar residues" evidence="1">
    <location>
        <begin position="235"/>
        <end position="244"/>
    </location>
</feature>
<proteinExistence type="predicted"/>
<reference evidence="4" key="1">
    <citation type="journal article" date="2020" name="Stud. Mycol.">
        <title>101 Dothideomycetes genomes: A test case for predicting lifestyles and emergence of pathogens.</title>
        <authorList>
            <person name="Haridas S."/>
            <person name="Albert R."/>
            <person name="Binder M."/>
            <person name="Bloem J."/>
            <person name="LaButti K."/>
            <person name="Salamov A."/>
            <person name="Andreopoulos B."/>
            <person name="Baker S."/>
            <person name="Barry K."/>
            <person name="Bills G."/>
            <person name="Bluhm B."/>
            <person name="Cannon C."/>
            <person name="Castanera R."/>
            <person name="Culley D."/>
            <person name="Daum C."/>
            <person name="Ezra D."/>
            <person name="Gonzalez J."/>
            <person name="Henrissat B."/>
            <person name="Kuo A."/>
            <person name="Liang C."/>
            <person name="Lipzen A."/>
            <person name="Lutzoni F."/>
            <person name="Magnuson J."/>
            <person name="Mondo S."/>
            <person name="Nolan M."/>
            <person name="Ohm R."/>
            <person name="Pangilinan J."/>
            <person name="Park H.-J."/>
            <person name="Ramirez L."/>
            <person name="Alfaro M."/>
            <person name="Sun H."/>
            <person name="Tritt A."/>
            <person name="Yoshinaga Y."/>
            <person name="Zwiers L.-H."/>
            <person name="Turgeon B."/>
            <person name="Goodwin S."/>
            <person name="Spatafora J."/>
            <person name="Crous P."/>
            <person name="Grigoriev I."/>
        </authorList>
    </citation>
    <scope>NUCLEOTIDE SEQUENCE [LARGE SCALE GENOMIC DNA]</scope>
    <source>
        <strain evidence="4">CECT 20119</strain>
    </source>
</reference>
<feature type="compositionally biased region" description="Polar residues" evidence="1">
    <location>
        <begin position="189"/>
        <end position="204"/>
    </location>
</feature>
<evidence type="ECO:0000313" key="3">
    <source>
        <dbReference type="EMBL" id="KAF2219516.1"/>
    </source>
</evidence>
<protein>
    <submittedName>
        <fullName evidence="3">Uncharacterized protein</fullName>
    </submittedName>
</protein>
<feature type="chain" id="PRO_5025670665" evidence="2">
    <location>
        <begin position="21"/>
        <end position="331"/>
    </location>
</feature>
<gene>
    <name evidence="3" type="ORF">BDZ85DRAFT_285359</name>
</gene>
<organism evidence="3 4">
    <name type="scientific">Elsinoe ampelina</name>
    <dbReference type="NCBI Taxonomy" id="302913"/>
    <lineage>
        <taxon>Eukaryota</taxon>
        <taxon>Fungi</taxon>
        <taxon>Dikarya</taxon>
        <taxon>Ascomycota</taxon>
        <taxon>Pezizomycotina</taxon>
        <taxon>Dothideomycetes</taxon>
        <taxon>Dothideomycetidae</taxon>
        <taxon>Myriangiales</taxon>
        <taxon>Elsinoaceae</taxon>
        <taxon>Elsinoe</taxon>
    </lineage>
</organism>
<dbReference type="Proteomes" id="UP000799538">
    <property type="component" value="Unassembled WGS sequence"/>
</dbReference>
<feature type="compositionally biased region" description="Polar residues" evidence="1">
    <location>
        <begin position="103"/>
        <end position="116"/>
    </location>
</feature>
<sequence>MKTQTVSAFFVACLLSGAIAAPTKPSKPGATPSSQQSSSTTGQQGNPSAQVPPVNQQAGGIFDDPKPKPQIKPGDEQPKLSPNDPKLPQGDESVKVPKEDPKNNPSLTAQQPNVDNIATYRPPEQNPDGQPGVAPHTINDDPKTHQPPKDGKPVPDQVGTNQQINPNPAEAAAPSNYDVKSTFGGASENKLSGTGSQAVDTTGSAIGFSKPDGMAATGAGGLALKTVENHEIKNAGNTGLNQLEQAKEDGTRGGEKTQTGTQVKDPMQPASMQQGEQGGFALPSEQEKKDAREQVAKETKLDTSGGAVGDDDAASVGQPRTPGGSPPDSPE</sequence>
<name>A0A6A6G1A4_9PEZI</name>
<feature type="region of interest" description="Disordered" evidence="1">
    <location>
        <begin position="233"/>
        <end position="331"/>
    </location>
</feature>